<keyword evidence="7" id="KW-0276">Fatty acid metabolism</keyword>
<keyword evidence="10 11" id="KW-0012">Acyltransferase</keyword>
<dbReference type="EC" id="2.3.1.179" evidence="3 11"/>
<dbReference type="Gene3D" id="3.40.47.10">
    <property type="match status" value="1"/>
</dbReference>
<evidence type="ECO:0000256" key="6">
    <source>
        <dbReference type="ARBA" id="ARBA00022679"/>
    </source>
</evidence>
<dbReference type="PANTHER" id="PTHR11712:SF336">
    <property type="entry name" value="3-OXOACYL-[ACYL-CARRIER-PROTEIN] SYNTHASE, MITOCHONDRIAL"/>
    <property type="match status" value="1"/>
</dbReference>
<sequence>MELKRVVVTGLGALTPIGNNIEEYWNGLVNGVSGAAPITHFDAEKFKTRFACEVKNFNVTDFIHRKEARKMDKFAQYAMVASDEAIVDAKLDVEQLNLDRVGVIWGAGIGGLETFQNEVLNYAAGDGSPRFNPFFIPKMIADIAPGFISIKYGFRGPNFTTVSACASSANAIIDAFNYIRLGKADVFVTGGSEAAVAKAGIGGFNAMHALSTRNESPETASRPFDETRDGFVLGEGAGAMILEEYEHAVARGAKIYAELGGGGLSADAHHITAPHPEGLGARNVMLNCLDDANVAIEDVDAINVHGTSTPLGDIAETKAIVDVFGEHAYNININSTKSMTGHLLGAAGVIEAISSILSIKHGIIPPTINHTTNDERIDGKLNLTLNKPQKRDVKIAMSNTFGFGGHNACVLFKKMD</sequence>
<organism evidence="14 15">
    <name type="scientific">Urechidicola vernalis</name>
    <dbReference type="NCBI Taxonomy" id="3075600"/>
    <lineage>
        <taxon>Bacteria</taxon>
        <taxon>Pseudomonadati</taxon>
        <taxon>Bacteroidota</taxon>
        <taxon>Flavobacteriia</taxon>
        <taxon>Flavobacteriales</taxon>
        <taxon>Flavobacteriaceae</taxon>
        <taxon>Urechidicola</taxon>
    </lineage>
</organism>
<dbReference type="PROSITE" id="PS52004">
    <property type="entry name" value="KS3_2"/>
    <property type="match status" value="1"/>
</dbReference>
<dbReference type="Proteomes" id="UP001252186">
    <property type="component" value="Unassembled WGS sequence"/>
</dbReference>
<dbReference type="InterPro" id="IPR000794">
    <property type="entry name" value="Beta-ketoacyl_synthase"/>
</dbReference>
<evidence type="ECO:0000256" key="4">
    <source>
        <dbReference type="ARBA" id="ARBA00014657"/>
    </source>
</evidence>
<evidence type="ECO:0000256" key="7">
    <source>
        <dbReference type="ARBA" id="ARBA00022832"/>
    </source>
</evidence>
<accession>A0ABU2Y6C7</accession>
<keyword evidence="15" id="KW-1185">Reference proteome</keyword>
<name>A0ABU2Y6C7_9FLAO</name>
<comment type="pathway">
    <text evidence="1 11">Lipid metabolism; fatty acid biosynthesis.</text>
</comment>
<keyword evidence="8" id="KW-0443">Lipid metabolism</keyword>
<dbReference type="Pfam" id="PF02801">
    <property type="entry name" value="Ketoacyl-synt_C"/>
    <property type="match status" value="1"/>
</dbReference>
<dbReference type="InterPro" id="IPR017568">
    <property type="entry name" value="3-oxoacyl-ACP_synth-2"/>
</dbReference>
<dbReference type="EMBL" id="JAVRHV010000004">
    <property type="protein sequence ID" value="MDT0553320.1"/>
    <property type="molecule type" value="Genomic_DNA"/>
</dbReference>
<reference evidence="14 15" key="1">
    <citation type="submission" date="2023-09" db="EMBL/GenBank/DDBJ databases">
        <authorList>
            <person name="Rey-Velasco X."/>
        </authorList>
    </citation>
    <scope>NUCLEOTIDE SEQUENCE [LARGE SCALE GENOMIC DNA]</scope>
    <source>
        <strain evidence="14 15">P050</strain>
    </source>
</reference>
<evidence type="ECO:0000313" key="14">
    <source>
        <dbReference type="EMBL" id="MDT0553320.1"/>
    </source>
</evidence>
<protein>
    <recommendedName>
        <fullName evidence="4 11">3-oxoacyl-[acyl-carrier-protein] synthase 2</fullName>
        <ecNumber evidence="3 11">2.3.1.179</ecNumber>
    </recommendedName>
</protein>
<evidence type="ECO:0000256" key="2">
    <source>
        <dbReference type="ARBA" id="ARBA00008467"/>
    </source>
</evidence>
<dbReference type="SMART" id="SM00825">
    <property type="entry name" value="PKS_KS"/>
    <property type="match status" value="1"/>
</dbReference>
<comment type="catalytic activity">
    <reaction evidence="11">
        <text>(9Z)-hexadecenoyl-[ACP] + malonyl-[ACP] + H(+) = 3-oxo-(11Z)-octadecenoyl-[ACP] + holo-[ACP] + CO2</text>
        <dbReference type="Rhea" id="RHEA:55040"/>
        <dbReference type="Rhea" id="RHEA-COMP:9623"/>
        <dbReference type="Rhea" id="RHEA-COMP:9685"/>
        <dbReference type="Rhea" id="RHEA-COMP:10800"/>
        <dbReference type="Rhea" id="RHEA-COMP:14074"/>
        <dbReference type="ChEBI" id="CHEBI:15378"/>
        <dbReference type="ChEBI" id="CHEBI:16526"/>
        <dbReference type="ChEBI" id="CHEBI:64479"/>
        <dbReference type="ChEBI" id="CHEBI:78449"/>
        <dbReference type="ChEBI" id="CHEBI:83989"/>
        <dbReference type="ChEBI" id="CHEBI:138538"/>
        <dbReference type="EC" id="2.3.1.179"/>
    </reaction>
</comment>
<evidence type="ECO:0000259" key="13">
    <source>
        <dbReference type="PROSITE" id="PS52004"/>
    </source>
</evidence>
<dbReference type="PROSITE" id="PS00606">
    <property type="entry name" value="KS3_1"/>
    <property type="match status" value="1"/>
</dbReference>
<keyword evidence="9 11" id="KW-0275">Fatty acid biosynthesis</keyword>
<comment type="caution">
    <text evidence="14">The sequence shown here is derived from an EMBL/GenBank/DDBJ whole genome shotgun (WGS) entry which is preliminary data.</text>
</comment>
<dbReference type="InterPro" id="IPR014031">
    <property type="entry name" value="Ketoacyl_synth_C"/>
</dbReference>
<dbReference type="PANTHER" id="PTHR11712">
    <property type="entry name" value="POLYKETIDE SYNTHASE-RELATED"/>
    <property type="match status" value="1"/>
</dbReference>
<dbReference type="InterPro" id="IPR014030">
    <property type="entry name" value="Ketoacyl_synth_N"/>
</dbReference>
<dbReference type="InterPro" id="IPR018201">
    <property type="entry name" value="Ketoacyl_synth_AS"/>
</dbReference>
<dbReference type="Pfam" id="PF00109">
    <property type="entry name" value="ketoacyl-synt"/>
    <property type="match status" value="1"/>
</dbReference>
<dbReference type="InterPro" id="IPR020841">
    <property type="entry name" value="PKS_Beta-ketoAc_synthase_dom"/>
</dbReference>
<evidence type="ECO:0000256" key="8">
    <source>
        <dbReference type="ARBA" id="ARBA00023098"/>
    </source>
</evidence>
<proteinExistence type="inferred from homology"/>
<keyword evidence="6 11" id="KW-0808">Transferase</keyword>
<keyword evidence="5 11" id="KW-0444">Lipid biosynthesis</keyword>
<dbReference type="RefSeq" id="WP_311593321.1">
    <property type="nucleotide sequence ID" value="NZ_JAVRHV010000004.1"/>
</dbReference>
<evidence type="ECO:0000256" key="3">
    <source>
        <dbReference type="ARBA" id="ARBA00012356"/>
    </source>
</evidence>
<dbReference type="PIRSF" id="PIRSF000447">
    <property type="entry name" value="KAS_II"/>
    <property type="match status" value="1"/>
</dbReference>
<dbReference type="SUPFAM" id="SSF53901">
    <property type="entry name" value="Thiolase-like"/>
    <property type="match status" value="2"/>
</dbReference>
<evidence type="ECO:0000256" key="10">
    <source>
        <dbReference type="ARBA" id="ARBA00023315"/>
    </source>
</evidence>
<comment type="similarity">
    <text evidence="2 11 12">Belongs to the thiolase-like superfamily. Beta-ketoacyl-ACP synthases family.</text>
</comment>
<gene>
    <name evidence="14" type="primary">fabF</name>
    <name evidence="14" type="ORF">RM519_08700</name>
</gene>
<evidence type="ECO:0000256" key="12">
    <source>
        <dbReference type="RuleBase" id="RU003694"/>
    </source>
</evidence>
<comment type="catalytic activity">
    <reaction evidence="11">
        <text>a fatty acyl-[ACP] + malonyl-[ACP] + H(+) = a 3-oxoacyl-[ACP] + holo-[ACP] + CO2</text>
        <dbReference type="Rhea" id="RHEA:22836"/>
        <dbReference type="Rhea" id="RHEA-COMP:9623"/>
        <dbReference type="Rhea" id="RHEA-COMP:9685"/>
        <dbReference type="Rhea" id="RHEA-COMP:9916"/>
        <dbReference type="Rhea" id="RHEA-COMP:14125"/>
        <dbReference type="ChEBI" id="CHEBI:15378"/>
        <dbReference type="ChEBI" id="CHEBI:16526"/>
        <dbReference type="ChEBI" id="CHEBI:64479"/>
        <dbReference type="ChEBI" id="CHEBI:78449"/>
        <dbReference type="ChEBI" id="CHEBI:78776"/>
        <dbReference type="ChEBI" id="CHEBI:138651"/>
    </reaction>
</comment>
<dbReference type="NCBIfam" id="NF005589">
    <property type="entry name" value="PRK07314.1"/>
    <property type="match status" value="1"/>
</dbReference>
<evidence type="ECO:0000256" key="9">
    <source>
        <dbReference type="ARBA" id="ARBA00023160"/>
    </source>
</evidence>
<evidence type="ECO:0000256" key="5">
    <source>
        <dbReference type="ARBA" id="ARBA00022516"/>
    </source>
</evidence>
<dbReference type="InterPro" id="IPR016039">
    <property type="entry name" value="Thiolase-like"/>
</dbReference>
<comment type="function">
    <text evidence="11">Involved in the type II fatty acid elongation cycle. Catalyzes the elongation of a wide range of acyl-ACP by the addition of two carbons from malonyl-ACP to an acyl acceptor. Can efficiently catalyze the conversion of palmitoleoyl-ACP (cis-hexadec-9-enoyl-ACP) to cis-vaccenoyl-ACP (cis-octadec-11-enoyl-ACP), an essential step in the thermal regulation of fatty acid composition.</text>
</comment>
<feature type="domain" description="Ketosynthase family 3 (KS3)" evidence="13">
    <location>
        <begin position="3"/>
        <end position="414"/>
    </location>
</feature>
<dbReference type="CDD" id="cd00834">
    <property type="entry name" value="KAS_I_II"/>
    <property type="match status" value="1"/>
</dbReference>
<dbReference type="GO" id="GO:0004315">
    <property type="term" value="F:3-oxoacyl-[acyl-carrier-protein] synthase activity"/>
    <property type="evidence" value="ECO:0007669"/>
    <property type="project" value="UniProtKB-EC"/>
</dbReference>
<dbReference type="NCBIfam" id="TIGR03150">
    <property type="entry name" value="fabF"/>
    <property type="match status" value="1"/>
</dbReference>
<evidence type="ECO:0000256" key="11">
    <source>
        <dbReference type="PIRNR" id="PIRNR000447"/>
    </source>
</evidence>
<evidence type="ECO:0000313" key="15">
    <source>
        <dbReference type="Proteomes" id="UP001252186"/>
    </source>
</evidence>
<evidence type="ECO:0000256" key="1">
    <source>
        <dbReference type="ARBA" id="ARBA00005194"/>
    </source>
</evidence>